<name>A0A9P6EZK6_9FUNG</name>
<evidence type="ECO:0000259" key="9">
    <source>
        <dbReference type="PROSITE" id="PS51194"/>
    </source>
</evidence>
<evidence type="ECO:0000256" key="1">
    <source>
        <dbReference type="ARBA" id="ARBA00022741"/>
    </source>
</evidence>
<feature type="compositionally biased region" description="Basic and acidic residues" evidence="7">
    <location>
        <begin position="168"/>
        <end position="179"/>
    </location>
</feature>
<feature type="compositionally biased region" description="Low complexity" evidence="7">
    <location>
        <begin position="12"/>
        <end position="28"/>
    </location>
</feature>
<dbReference type="PANTHER" id="PTHR24031">
    <property type="entry name" value="RNA HELICASE"/>
    <property type="match status" value="1"/>
</dbReference>
<comment type="caution">
    <text evidence="10">The sequence shown here is derived from an EMBL/GenBank/DDBJ whole genome shotgun (WGS) entry which is preliminary data.</text>
</comment>
<dbReference type="InterPro" id="IPR014001">
    <property type="entry name" value="Helicase_ATP-bd"/>
</dbReference>
<keyword evidence="2 6" id="KW-0378">Hydrolase</keyword>
<proteinExistence type="inferred from homology"/>
<dbReference type="GO" id="GO:0016787">
    <property type="term" value="F:hydrolase activity"/>
    <property type="evidence" value="ECO:0007669"/>
    <property type="project" value="UniProtKB-KW"/>
</dbReference>
<evidence type="ECO:0000256" key="7">
    <source>
        <dbReference type="SAM" id="MobiDB-lite"/>
    </source>
</evidence>
<dbReference type="Pfam" id="PF00270">
    <property type="entry name" value="DEAD"/>
    <property type="match status" value="1"/>
</dbReference>
<sequence length="895" mass="99283">MFNIRRFDLEAETAQESSSTTTTATTTAIPINDRLAKLNARLNKNKPPPTSTTTTDNTTIQDSIPRSKDTKDAKQHKKDCDTSTKTNEISYKRSREEEDARVAREEARRQKDQQAGKQRWEKRAKELKDSDLIPNDIRLAMKAEAEARERAEREAKKNPFAVAAAAAAEKEKEKQKVDEDMKDVEPDEEDNENQDNKDQEEEKEEEDRPALELEGIERFASEAAADAALAELAALVPLPTFETKEITALEKERAKSMGIPDWLAHPTLIEPGESNNRPIEDQQFGFSERLIKQCRKAGIEECFAVQTAVIPVLMRARHLGDIRKAPGDLCVSAPTGSGKTLAYVLPIIEILSQRVVTRLRALVVLPTRDLCIQVKETFETFVKGTDLKIATSTGQNSFAHEQTILVGESHSNPNSPRILGGHSRVDVLITTPGRLIDHIKSTPNFTLQHLRFLVIDEADRLLNQSFQDWLFHILNAIHPGPERKLLGADGSETIQVKRDHLGFPIHDAIAPGFLSSFFQLPESDVEDPKALSVQKLLFSATLTRNPAKIASLQLSDPQYVAVQEGGQDGDEKQKYTTPAGLTEHMIVCETSEKPLMVLHLLHHLKVRSALCFTKSVESAHRLYKLIQLYEKIRTTAPVEVPVVRKEAGKDKKVKEELKKKGGKDQDGESGSEDGSSDSDSDSEDENDSSSSDSGSEDEEDDGENEEETSDVEMEQAEASTNAMDIDTTTTTTTTTTSTTTSTPTATDAIVVAEFSSDLPKSKRQSILRAFNNGEIHLLICSDLISRGMDLSPVSSVINYDSPVYMKKYIHRVGRTARAGKTGTAYSLVEMQEARHFKEMISKAGHWDKIGRVNVKSQEVKDLVPGYTKALAGLKDVLVTSSRRAGKQGSSRRSFK</sequence>
<comment type="domain">
    <text evidence="6">The Q motif is unique to and characteristic of the DEAD box family of RNA helicases and controls ATP binding and hydrolysis.</text>
</comment>
<feature type="compositionally biased region" description="Basic and acidic residues" evidence="7">
    <location>
        <begin position="646"/>
        <end position="666"/>
    </location>
</feature>
<dbReference type="Gene3D" id="3.40.50.300">
    <property type="entry name" value="P-loop containing nucleotide triphosphate hydrolases"/>
    <property type="match status" value="2"/>
</dbReference>
<dbReference type="PROSITE" id="PS00039">
    <property type="entry name" value="DEAD_ATP_HELICASE"/>
    <property type="match status" value="1"/>
</dbReference>
<feature type="compositionally biased region" description="Low complexity" evidence="7">
    <location>
        <begin position="727"/>
        <end position="741"/>
    </location>
</feature>
<evidence type="ECO:0000259" key="8">
    <source>
        <dbReference type="PROSITE" id="PS51192"/>
    </source>
</evidence>
<keyword evidence="5 6" id="KW-0694">RNA-binding</keyword>
<feature type="domain" description="Helicase ATP-binding" evidence="8">
    <location>
        <begin position="320"/>
        <end position="560"/>
    </location>
</feature>
<dbReference type="GO" id="GO:0003723">
    <property type="term" value="F:RNA binding"/>
    <property type="evidence" value="ECO:0007669"/>
    <property type="project" value="UniProtKB-UniRule"/>
</dbReference>
<keyword evidence="4 6" id="KW-0067">ATP-binding</keyword>
<dbReference type="InterPro" id="IPR000629">
    <property type="entry name" value="RNA-helicase_DEAD-box_CS"/>
</dbReference>
<gene>
    <name evidence="10" type="primary">DBP6</name>
    <name evidence="10" type="ORF">EC957_005311</name>
</gene>
<dbReference type="GO" id="GO:0003724">
    <property type="term" value="F:RNA helicase activity"/>
    <property type="evidence" value="ECO:0007669"/>
    <property type="project" value="UniProtKB-EC"/>
</dbReference>
<evidence type="ECO:0000256" key="3">
    <source>
        <dbReference type="ARBA" id="ARBA00022806"/>
    </source>
</evidence>
<dbReference type="Proteomes" id="UP000723463">
    <property type="component" value="Unassembled WGS sequence"/>
</dbReference>
<feature type="compositionally biased region" description="Basic and acidic residues" evidence="7">
    <location>
        <begin position="90"/>
        <end position="127"/>
    </location>
</feature>
<dbReference type="SMART" id="SM00487">
    <property type="entry name" value="DEXDc"/>
    <property type="match status" value="1"/>
</dbReference>
<keyword evidence="11" id="KW-1185">Reference proteome</keyword>
<evidence type="ECO:0000313" key="11">
    <source>
        <dbReference type="Proteomes" id="UP000723463"/>
    </source>
</evidence>
<feature type="region of interest" description="Disordered" evidence="7">
    <location>
        <begin position="149"/>
        <end position="210"/>
    </location>
</feature>
<dbReference type="InterPro" id="IPR001650">
    <property type="entry name" value="Helicase_C-like"/>
</dbReference>
<feature type="compositionally biased region" description="Acidic residues" evidence="7">
    <location>
        <begin position="694"/>
        <end position="715"/>
    </location>
</feature>
<comment type="function">
    <text evidence="6">RNA helicase.</text>
</comment>
<comment type="similarity">
    <text evidence="6">Belongs to the DEAD box helicase family.</text>
</comment>
<reference evidence="10" key="1">
    <citation type="journal article" date="2020" name="Fungal Divers.">
        <title>Resolving the Mortierellaceae phylogeny through synthesis of multi-gene phylogenetics and phylogenomics.</title>
        <authorList>
            <person name="Vandepol N."/>
            <person name="Liber J."/>
            <person name="Desiro A."/>
            <person name="Na H."/>
            <person name="Kennedy M."/>
            <person name="Barry K."/>
            <person name="Grigoriev I.V."/>
            <person name="Miller A.N."/>
            <person name="O'Donnell K."/>
            <person name="Stajich J.E."/>
            <person name="Bonito G."/>
        </authorList>
    </citation>
    <scope>NUCLEOTIDE SEQUENCE</scope>
    <source>
        <strain evidence="10">NRRL 2591</strain>
    </source>
</reference>
<organism evidence="10 11">
    <name type="scientific">Mortierella hygrophila</name>
    <dbReference type="NCBI Taxonomy" id="979708"/>
    <lineage>
        <taxon>Eukaryota</taxon>
        <taxon>Fungi</taxon>
        <taxon>Fungi incertae sedis</taxon>
        <taxon>Mucoromycota</taxon>
        <taxon>Mortierellomycotina</taxon>
        <taxon>Mortierellomycetes</taxon>
        <taxon>Mortierellales</taxon>
        <taxon>Mortierellaceae</taxon>
        <taxon>Mortierella</taxon>
    </lineage>
</organism>
<feature type="domain" description="Helicase C-terminal" evidence="9">
    <location>
        <begin position="724"/>
        <end position="860"/>
    </location>
</feature>
<evidence type="ECO:0000256" key="2">
    <source>
        <dbReference type="ARBA" id="ARBA00022801"/>
    </source>
</evidence>
<evidence type="ECO:0000256" key="6">
    <source>
        <dbReference type="RuleBase" id="RU365068"/>
    </source>
</evidence>
<feature type="compositionally biased region" description="Basic and acidic residues" evidence="7">
    <location>
        <begin position="65"/>
        <end position="82"/>
    </location>
</feature>
<dbReference type="GO" id="GO:0005524">
    <property type="term" value="F:ATP binding"/>
    <property type="evidence" value="ECO:0007669"/>
    <property type="project" value="UniProtKB-UniRule"/>
</dbReference>
<evidence type="ECO:0000256" key="5">
    <source>
        <dbReference type="ARBA" id="ARBA00022884"/>
    </source>
</evidence>
<dbReference type="SUPFAM" id="SSF52540">
    <property type="entry name" value="P-loop containing nucleoside triphosphate hydrolases"/>
    <property type="match status" value="1"/>
</dbReference>
<dbReference type="CDD" id="cd18787">
    <property type="entry name" value="SF2_C_DEAD"/>
    <property type="match status" value="1"/>
</dbReference>
<dbReference type="EC" id="3.6.4.13" evidence="6"/>
<dbReference type="InterPro" id="IPR011545">
    <property type="entry name" value="DEAD/DEAH_box_helicase_dom"/>
</dbReference>
<dbReference type="PROSITE" id="PS51194">
    <property type="entry name" value="HELICASE_CTER"/>
    <property type="match status" value="1"/>
</dbReference>
<dbReference type="Pfam" id="PF00271">
    <property type="entry name" value="Helicase_C"/>
    <property type="match status" value="1"/>
</dbReference>
<feature type="compositionally biased region" description="Acidic residues" evidence="7">
    <location>
        <begin position="667"/>
        <end position="687"/>
    </location>
</feature>
<evidence type="ECO:0000313" key="10">
    <source>
        <dbReference type="EMBL" id="KAF9539548.1"/>
    </source>
</evidence>
<keyword evidence="3 6" id="KW-0347">Helicase</keyword>
<dbReference type="EMBL" id="JAAAXW010000240">
    <property type="protein sequence ID" value="KAF9539548.1"/>
    <property type="molecule type" value="Genomic_DNA"/>
</dbReference>
<dbReference type="AlphaFoldDB" id="A0A9P6EZK6"/>
<protein>
    <recommendedName>
        <fullName evidence="6">ATP-dependent RNA helicase</fullName>
        <ecNumber evidence="6">3.6.4.13</ecNumber>
    </recommendedName>
</protein>
<feature type="compositionally biased region" description="Low complexity" evidence="7">
    <location>
        <begin position="158"/>
        <end position="167"/>
    </location>
</feature>
<comment type="catalytic activity">
    <reaction evidence="6">
        <text>ATP + H2O = ADP + phosphate + H(+)</text>
        <dbReference type="Rhea" id="RHEA:13065"/>
        <dbReference type="ChEBI" id="CHEBI:15377"/>
        <dbReference type="ChEBI" id="CHEBI:15378"/>
        <dbReference type="ChEBI" id="CHEBI:30616"/>
        <dbReference type="ChEBI" id="CHEBI:43474"/>
        <dbReference type="ChEBI" id="CHEBI:456216"/>
        <dbReference type="EC" id="3.6.4.13"/>
    </reaction>
</comment>
<feature type="region of interest" description="Disordered" evidence="7">
    <location>
        <begin position="1"/>
        <end position="127"/>
    </location>
</feature>
<accession>A0A9P6EZK6</accession>
<dbReference type="SMART" id="SM00490">
    <property type="entry name" value="HELICc"/>
    <property type="match status" value="1"/>
</dbReference>
<keyword evidence="1 6" id="KW-0547">Nucleotide-binding</keyword>
<dbReference type="CDD" id="cd17956">
    <property type="entry name" value="DEADc_DDX51"/>
    <property type="match status" value="1"/>
</dbReference>
<feature type="compositionally biased region" description="Acidic residues" evidence="7">
    <location>
        <begin position="180"/>
        <end position="205"/>
    </location>
</feature>
<evidence type="ECO:0000256" key="4">
    <source>
        <dbReference type="ARBA" id="ARBA00022840"/>
    </source>
</evidence>
<feature type="region of interest" description="Disordered" evidence="7">
    <location>
        <begin position="646"/>
        <end position="741"/>
    </location>
</feature>
<dbReference type="InterPro" id="IPR027417">
    <property type="entry name" value="P-loop_NTPase"/>
</dbReference>
<dbReference type="PROSITE" id="PS51192">
    <property type="entry name" value="HELICASE_ATP_BIND_1"/>
    <property type="match status" value="1"/>
</dbReference>